<dbReference type="InterPro" id="IPR006311">
    <property type="entry name" value="TAT_signal"/>
</dbReference>
<feature type="signal peptide" evidence="1">
    <location>
        <begin position="1"/>
        <end position="28"/>
    </location>
</feature>
<protein>
    <recommendedName>
        <fullName evidence="4">Peptidase</fullName>
    </recommendedName>
</protein>
<keyword evidence="1" id="KW-0732">Signal</keyword>
<reference evidence="2 3" key="1">
    <citation type="submission" date="2020-08" db="EMBL/GenBank/DDBJ databases">
        <title>Sequencing the genomes of 1000 actinobacteria strains.</title>
        <authorList>
            <person name="Klenk H.-P."/>
        </authorList>
    </citation>
    <scope>NUCLEOTIDE SEQUENCE [LARGE SCALE GENOMIC DNA]</scope>
    <source>
        <strain evidence="2 3">DSM 45362</strain>
    </source>
</reference>
<dbReference type="Gene3D" id="1.50.10.20">
    <property type="match status" value="1"/>
</dbReference>
<dbReference type="RefSeq" id="WP_184839984.1">
    <property type="nucleotide sequence ID" value="NZ_JACHMN010000002.1"/>
</dbReference>
<evidence type="ECO:0000313" key="2">
    <source>
        <dbReference type="EMBL" id="MBB5871735.1"/>
    </source>
</evidence>
<proteinExistence type="predicted"/>
<evidence type="ECO:0000313" key="3">
    <source>
        <dbReference type="Proteomes" id="UP000587527"/>
    </source>
</evidence>
<dbReference type="AlphaFoldDB" id="A0A841BVN3"/>
<dbReference type="Proteomes" id="UP000587527">
    <property type="component" value="Unassembled WGS sequence"/>
</dbReference>
<dbReference type="PROSITE" id="PS51318">
    <property type="entry name" value="TAT"/>
    <property type="match status" value="1"/>
</dbReference>
<organism evidence="2 3">
    <name type="scientific">Allocatelliglobosispora scoriae</name>
    <dbReference type="NCBI Taxonomy" id="643052"/>
    <lineage>
        <taxon>Bacteria</taxon>
        <taxon>Bacillati</taxon>
        <taxon>Actinomycetota</taxon>
        <taxon>Actinomycetes</taxon>
        <taxon>Micromonosporales</taxon>
        <taxon>Micromonosporaceae</taxon>
        <taxon>Allocatelliglobosispora</taxon>
    </lineage>
</organism>
<name>A0A841BVN3_9ACTN</name>
<accession>A0A841BVN3</accession>
<feature type="chain" id="PRO_5032390671" description="Peptidase" evidence="1">
    <location>
        <begin position="29"/>
        <end position="342"/>
    </location>
</feature>
<evidence type="ECO:0008006" key="4">
    <source>
        <dbReference type="Google" id="ProtNLM"/>
    </source>
</evidence>
<gene>
    <name evidence="2" type="ORF">F4553_005114</name>
</gene>
<dbReference type="InterPro" id="IPR008930">
    <property type="entry name" value="Terpenoid_cyclase/PrenylTrfase"/>
</dbReference>
<dbReference type="SUPFAM" id="SSF48239">
    <property type="entry name" value="Terpenoid cyclases/Protein prenyltransferases"/>
    <property type="match status" value="1"/>
</dbReference>
<dbReference type="EMBL" id="JACHMN010000002">
    <property type="protein sequence ID" value="MBB5871735.1"/>
    <property type="molecule type" value="Genomic_DNA"/>
</dbReference>
<keyword evidence="3" id="KW-1185">Reference proteome</keyword>
<comment type="caution">
    <text evidence="2">The sequence shown here is derived from an EMBL/GenBank/DDBJ whole genome shotgun (WGS) entry which is preliminary data.</text>
</comment>
<evidence type="ECO:0000256" key="1">
    <source>
        <dbReference type="SAM" id="SignalP"/>
    </source>
</evidence>
<sequence>MRITPRHLLAAALTAAALVLPVAAPAAAAPTLNRADAAAGWLARQLVDGERFEVVFDGVTYPDQGLTIDAIFAFAATKTGGTYASNAIGWLAEPGIRTGYIGDGTDEAYVGGTAKLALAAQVTGADATAFGGVDLITRLRGLQTPSGRFSDQSAYGDYTNSFTQSFAILTLDRTAAGAPATAVSYLAGSRCADGGYPLYLEQATCVSDVDATALATQALISAGDLVHAWPGLTWLVGQQQPGGGFATYGTVNANSTGLAAAALQTGGRLLAAAKARAFLRSLQVNCSGPVATRGAISYTTGAFDPATAPRATAQGALGLAATGYATLSLTGATPSAPTLACP</sequence>